<evidence type="ECO:0000256" key="1">
    <source>
        <dbReference type="SAM" id="MobiDB-lite"/>
    </source>
</evidence>
<protein>
    <submittedName>
        <fullName evidence="3">Uncharacterized protein</fullName>
    </submittedName>
</protein>
<accession>A0A5C2RYE4</accession>
<organism evidence="3 4">
    <name type="scientific">Lentinus tigrinus ALCF2SS1-6</name>
    <dbReference type="NCBI Taxonomy" id="1328759"/>
    <lineage>
        <taxon>Eukaryota</taxon>
        <taxon>Fungi</taxon>
        <taxon>Dikarya</taxon>
        <taxon>Basidiomycota</taxon>
        <taxon>Agaricomycotina</taxon>
        <taxon>Agaricomycetes</taxon>
        <taxon>Polyporales</taxon>
        <taxon>Polyporaceae</taxon>
        <taxon>Lentinus</taxon>
    </lineage>
</organism>
<reference evidence="3" key="1">
    <citation type="journal article" date="2018" name="Genome Biol. Evol.">
        <title>Genomics and development of Lentinus tigrinus, a white-rot wood-decaying mushroom with dimorphic fruiting bodies.</title>
        <authorList>
            <person name="Wu B."/>
            <person name="Xu Z."/>
            <person name="Knudson A."/>
            <person name="Carlson A."/>
            <person name="Chen N."/>
            <person name="Kovaka S."/>
            <person name="LaButti K."/>
            <person name="Lipzen A."/>
            <person name="Pennachio C."/>
            <person name="Riley R."/>
            <person name="Schakwitz W."/>
            <person name="Umezawa K."/>
            <person name="Ohm R.A."/>
            <person name="Grigoriev I.V."/>
            <person name="Nagy L.G."/>
            <person name="Gibbons J."/>
            <person name="Hibbett D."/>
        </authorList>
    </citation>
    <scope>NUCLEOTIDE SEQUENCE [LARGE SCALE GENOMIC DNA]</scope>
    <source>
        <strain evidence="3">ALCF2SS1-6</strain>
    </source>
</reference>
<feature type="chain" id="PRO_5022836205" evidence="2">
    <location>
        <begin position="18"/>
        <end position="205"/>
    </location>
</feature>
<evidence type="ECO:0000313" key="4">
    <source>
        <dbReference type="Proteomes" id="UP000313359"/>
    </source>
</evidence>
<name>A0A5C2RYE4_9APHY</name>
<feature type="signal peptide" evidence="2">
    <location>
        <begin position="1"/>
        <end position="17"/>
    </location>
</feature>
<evidence type="ECO:0000256" key="2">
    <source>
        <dbReference type="SAM" id="SignalP"/>
    </source>
</evidence>
<dbReference type="AlphaFoldDB" id="A0A5C2RYE4"/>
<keyword evidence="2" id="KW-0732">Signal</keyword>
<feature type="region of interest" description="Disordered" evidence="1">
    <location>
        <begin position="61"/>
        <end position="129"/>
    </location>
</feature>
<proteinExistence type="predicted"/>
<keyword evidence="4" id="KW-1185">Reference proteome</keyword>
<sequence>MQPPSPLLVVFSHVLDAVGPLVVVDGVEDAVAKYFLTPSFPSSYTLPHSIALCHGHRSRITTRSTKVRRSDTPWSPPPSTFRPVHDLPARHAGTQVTPHARRDGREHTGPTARRSAVRGGSARRASPKSEWLSRPLRLVAAGCCPRHPSHFALPMPAGPCRDLCILRTARGERLRNLCEHLRPRAQLGLCDVGFTGTQVRVPYTL</sequence>
<evidence type="ECO:0000313" key="3">
    <source>
        <dbReference type="EMBL" id="RPD56096.1"/>
    </source>
</evidence>
<feature type="compositionally biased region" description="Low complexity" evidence="1">
    <location>
        <begin position="112"/>
        <end position="124"/>
    </location>
</feature>
<gene>
    <name evidence="3" type="ORF">L227DRAFT_286221</name>
</gene>
<dbReference type="EMBL" id="ML122290">
    <property type="protein sequence ID" value="RPD56096.1"/>
    <property type="molecule type" value="Genomic_DNA"/>
</dbReference>
<dbReference type="Proteomes" id="UP000313359">
    <property type="component" value="Unassembled WGS sequence"/>
</dbReference>